<proteinExistence type="inferred from homology"/>
<dbReference type="PANTHER" id="PTHR43284:SF1">
    <property type="entry name" value="ASPARAGINE SYNTHETASE"/>
    <property type="match status" value="1"/>
</dbReference>
<dbReference type="InterPro" id="IPR001962">
    <property type="entry name" value="Asn_synthase"/>
</dbReference>
<dbReference type="CDD" id="cd01991">
    <property type="entry name" value="Asn_synthase_B_C"/>
    <property type="match status" value="1"/>
</dbReference>
<dbReference type="PIRSF" id="PIRSF001589">
    <property type="entry name" value="Asn_synthetase_glu-h"/>
    <property type="match status" value="1"/>
</dbReference>
<keyword evidence="8" id="KW-0028">Amino-acid biosynthesis</keyword>
<name>A0A7C9QVG4_9PROT</name>
<dbReference type="CDD" id="cd00712">
    <property type="entry name" value="AsnB"/>
    <property type="match status" value="1"/>
</dbReference>
<dbReference type="GO" id="GO:0005524">
    <property type="term" value="F:ATP binding"/>
    <property type="evidence" value="ECO:0007669"/>
    <property type="project" value="UniProtKB-KW"/>
</dbReference>
<reference evidence="12 13" key="1">
    <citation type="submission" date="2020-02" db="EMBL/GenBank/DDBJ databases">
        <authorList>
            <person name="Dziuba M."/>
            <person name="Kuznetsov B."/>
            <person name="Mardanov A."/>
            <person name="Ravin N."/>
            <person name="Grouzdev D."/>
        </authorList>
    </citation>
    <scope>NUCLEOTIDE SEQUENCE [LARGE SCALE GENOMIC DNA]</scope>
    <source>
        <strain evidence="12 13">SpK</strain>
    </source>
</reference>
<evidence type="ECO:0000313" key="12">
    <source>
        <dbReference type="EMBL" id="NFV81558.1"/>
    </source>
</evidence>
<evidence type="ECO:0000256" key="10">
    <source>
        <dbReference type="PIRSR" id="PIRSR001589-3"/>
    </source>
</evidence>
<evidence type="ECO:0000256" key="9">
    <source>
        <dbReference type="PIRSR" id="PIRSR001589-2"/>
    </source>
</evidence>
<evidence type="ECO:0000256" key="4">
    <source>
        <dbReference type="ARBA" id="ARBA00022741"/>
    </source>
</evidence>
<evidence type="ECO:0000259" key="11">
    <source>
        <dbReference type="PROSITE" id="PS51278"/>
    </source>
</evidence>
<evidence type="ECO:0000256" key="7">
    <source>
        <dbReference type="ARBA" id="ARBA00048741"/>
    </source>
</evidence>
<dbReference type="Pfam" id="PF13537">
    <property type="entry name" value="GATase_7"/>
    <property type="match status" value="1"/>
</dbReference>
<comment type="similarity">
    <text evidence="2">Belongs to the asparagine synthetase family.</text>
</comment>
<organism evidence="12 13">
    <name type="scientific">Magnetospirillum aberrantis SpK</name>
    <dbReference type="NCBI Taxonomy" id="908842"/>
    <lineage>
        <taxon>Bacteria</taxon>
        <taxon>Pseudomonadati</taxon>
        <taxon>Pseudomonadota</taxon>
        <taxon>Alphaproteobacteria</taxon>
        <taxon>Rhodospirillales</taxon>
        <taxon>Rhodospirillaceae</taxon>
        <taxon>Magnetospirillum</taxon>
    </lineage>
</organism>
<evidence type="ECO:0000256" key="8">
    <source>
        <dbReference type="PIRSR" id="PIRSR001589-1"/>
    </source>
</evidence>
<feature type="active site" description="For GATase activity" evidence="8">
    <location>
        <position position="2"/>
    </location>
</feature>
<dbReference type="PROSITE" id="PS51278">
    <property type="entry name" value="GATASE_TYPE_2"/>
    <property type="match status" value="1"/>
</dbReference>
<dbReference type="Proteomes" id="UP000480684">
    <property type="component" value="Unassembled WGS sequence"/>
</dbReference>
<evidence type="ECO:0000256" key="6">
    <source>
        <dbReference type="ARBA" id="ARBA00022962"/>
    </source>
</evidence>
<keyword evidence="13" id="KW-1185">Reference proteome</keyword>
<dbReference type="Gene3D" id="3.40.50.620">
    <property type="entry name" value="HUPs"/>
    <property type="match status" value="1"/>
</dbReference>
<evidence type="ECO:0000256" key="5">
    <source>
        <dbReference type="ARBA" id="ARBA00022840"/>
    </source>
</evidence>
<dbReference type="InterPro" id="IPR017932">
    <property type="entry name" value="GATase_2_dom"/>
</dbReference>
<feature type="site" description="Important for beta-aspartyl-AMP intermediate formation" evidence="10">
    <location>
        <position position="365"/>
    </location>
</feature>
<dbReference type="EMBL" id="JAAIYP010000042">
    <property type="protein sequence ID" value="NFV81558.1"/>
    <property type="molecule type" value="Genomic_DNA"/>
</dbReference>
<dbReference type="InterPro" id="IPR033738">
    <property type="entry name" value="AsnB_N"/>
</dbReference>
<dbReference type="RefSeq" id="WP_163681730.1">
    <property type="nucleotide sequence ID" value="NZ_JAAIYP010000042.1"/>
</dbReference>
<keyword evidence="5 9" id="KW-0067">ATP-binding</keyword>
<keyword evidence="8" id="KW-0061">Asparagine biosynthesis</keyword>
<gene>
    <name evidence="12" type="primary">asnB</name>
    <name evidence="12" type="ORF">G4223_15720</name>
</gene>
<comment type="caution">
    <text evidence="12">The sequence shown here is derived from an EMBL/GenBank/DDBJ whole genome shotgun (WGS) entry which is preliminary data.</text>
</comment>
<dbReference type="InterPro" id="IPR014729">
    <property type="entry name" value="Rossmann-like_a/b/a_fold"/>
</dbReference>
<evidence type="ECO:0000256" key="3">
    <source>
        <dbReference type="ARBA" id="ARBA00012737"/>
    </source>
</evidence>
<dbReference type="SUPFAM" id="SSF56235">
    <property type="entry name" value="N-terminal nucleophile aminohydrolases (Ntn hydrolases)"/>
    <property type="match status" value="1"/>
</dbReference>
<evidence type="ECO:0000313" key="13">
    <source>
        <dbReference type="Proteomes" id="UP000480684"/>
    </source>
</evidence>
<evidence type="ECO:0000256" key="2">
    <source>
        <dbReference type="ARBA" id="ARBA00005752"/>
    </source>
</evidence>
<keyword evidence="4 9" id="KW-0547">Nucleotide-binding</keyword>
<dbReference type="GO" id="GO:0004066">
    <property type="term" value="F:asparagine synthase (glutamine-hydrolyzing) activity"/>
    <property type="evidence" value="ECO:0007669"/>
    <property type="project" value="UniProtKB-EC"/>
</dbReference>
<dbReference type="Pfam" id="PF00733">
    <property type="entry name" value="Asn_synthase"/>
    <property type="match status" value="1"/>
</dbReference>
<dbReference type="GO" id="GO:0006529">
    <property type="term" value="P:asparagine biosynthetic process"/>
    <property type="evidence" value="ECO:0007669"/>
    <property type="project" value="UniProtKB-KW"/>
</dbReference>
<dbReference type="NCBIfam" id="TIGR01536">
    <property type="entry name" value="asn_synth_AEB"/>
    <property type="match status" value="1"/>
</dbReference>
<comment type="catalytic activity">
    <reaction evidence="7">
        <text>L-aspartate + L-glutamine + ATP + H2O = L-asparagine + L-glutamate + AMP + diphosphate + H(+)</text>
        <dbReference type="Rhea" id="RHEA:12228"/>
        <dbReference type="ChEBI" id="CHEBI:15377"/>
        <dbReference type="ChEBI" id="CHEBI:15378"/>
        <dbReference type="ChEBI" id="CHEBI:29985"/>
        <dbReference type="ChEBI" id="CHEBI:29991"/>
        <dbReference type="ChEBI" id="CHEBI:30616"/>
        <dbReference type="ChEBI" id="CHEBI:33019"/>
        <dbReference type="ChEBI" id="CHEBI:58048"/>
        <dbReference type="ChEBI" id="CHEBI:58359"/>
        <dbReference type="ChEBI" id="CHEBI:456215"/>
        <dbReference type="EC" id="6.3.5.4"/>
    </reaction>
</comment>
<dbReference type="InterPro" id="IPR051786">
    <property type="entry name" value="ASN_synthetase/amidase"/>
</dbReference>
<feature type="binding site" evidence="9">
    <location>
        <position position="97"/>
    </location>
    <ligand>
        <name>L-glutamine</name>
        <dbReference type="ChEBI" id="CHEBI:58359"/>
    </ligand>
</feature>
<dbReference type="Gene3D" id="3.60.20.10">
    <property type="entry name" value="Glutamine Phosphoribosylpyrophosphate, subunit 1, domain 1"/>
    <property type="match status" value="1"/>
</dbReference>
<keyword evidence="6 8" id="KW-0315">Glutamine amidotransferase</keyword>
<sequence>MCGIAGLSGATAETLEQFRARLDHRGPDGHGILIDPATGTGLVHTRLAIIDLTPGGRQPMESPCGRYVLTFNGEIYNYRELRDELRGRGHSFRSDSDTEVLLALLVEHGAQALHRLVGMFAFALLDRHSGEILMARDRLGIKPLVYAALPSGGLAFASEIHALRAVPGIDLSLDPLALSHYLACLYVPAPLSMHRGIRKLPPGHWLRWRPGAAPETGRWWQPRYVGERVPSLDEAVEELTPALRAAVRSCLVSDVPVGCFLSGGVDSSVIAALMSEARAEAGAPPVSSFTMTFDEAAYDEREAARAVSDHLGTRHTELPAAARLVDDMDRMIQAFGEPFGNPTALLIGDLSRSARRHVTVALVGDGGDEVFAGYPRYQGGLLASRYRKLPGLVRRGMIEPLVGMLPESSRGRHGLRRLREFVAGAALPDSEMYASWVEYFDPVERAALLSTPVPERPVAALYRQAPGDNPLDRMQQTDLESFLPGNLLAYGDAMSMVHALELRLPLLDHRVVEAVGRIAPALRMAEGKKTLLRRVARKFLPAAIVDRPKLGFNPPMGVWLGRELAPMVAERLTPARLGELGLDWAPVERLLDQQRSGRRDHALKIWALLVLESWQRSQR</sequence>
<evidence type="ECO:0000256" key="1">
    <source>
        <dbReference type="ARBA" id="ARBA00005187"/>
    </source>
</evidence>
<dbReference type="EC" id="6.3.5.4" evidence="3"/>
<accession>A0A7C9QVG4</accession>
<feature type="domain" description="Glutamine amidotransferase type-2" evidence="11">
    <location>
        <begin position="2"/>
        <end position="211"/>
    </location>
</feature>
<dbReference type="SUPFAM" id="SSF52402">
    <property type="entry name" value="Adenine nucleotide alpha hydrolases-like"/>
    <property type="match status" value="1"/>
</dbReference>
<dbReference type="GO" id="GO:0005829">
    <property type="term" value="C:cytosol"/>
    <property type="evidence" value="ECO:0007669"/>
    <property type="project" value="TreeGrafter"/>
</dbReference>
<dbReference type="PANTHER" id="PTHR43284">
    <property type="entry name" value="ASPARAGINE SYNTHETASE (GLUTAMINE-HYDROLYZING)"/>
    <property type="match status" value="1"/>
</dbReference>
<dbReference type="InterPro" id="IPR006426">
    <property type="entry name" value="Asn_synth_AEB"/>
</dbReference>
<dbReference type="AlphaFoldDB" id="A0A7C9QVG4"/>
<comment type="pathway">
    <text evidence="1">Amino-acid biosynthesis; L-asparagine biosynthesis; L-asparagine from L-aspartate (L-Gln route): step 1/1.</text>
</comment>
<protein>
    <recommendedName>
        <fullName evidence="3">asparagine synthase (glutamine-hydrolyzing)</fullName>
        <ecNumber evidence="3">6.3.5.4</ecNumber>
    </recommendedName>
</protein>
<keyword evidence="12" id="KW-0436">Ligase</keyword>
<dbReference type="InterPro" id="IPR029055">
    <property type="entry name" value="Ntn_hydrolases_N"/>
</dbReference>